<evidence type="ECO:0000256" key="10">
    <source>
        <dbReference type="ARBA" id="ARBA00023170"/>
    </source>
</evidence>
<dbReference type="PIRSF" id="PIRSF005859">
    <property type="entry name" value="PBR"/>
    <property type="match status" value="1"/>
</dbReference>
<dbReference type="GeneID" id="103052166"/>
<gene>
    <name evidence="14" type="primary">TSPO</name>
</gene>
<dbReference type="PANTHER" id="PTHR10057">
    <property type="entry name" value="PERIPHERAL-TYPE BENZODIAZEPINE RECEPTOR"/>
    <property type="match status" value="1"/>
</dbReference>
<dbReference type="Gene3D" id="1.20.1260.100">
    <property type="entry name" value="TspO/MBR protein"/>
    <property type="match status" value="1"/>
</dbReference>
<dbReference type="GO" id="GO:0015485">
    <property type="term" value="F:cholesterol binding"/>
    <property type="evidence" value="ECO:0007669"/>
    <property type="project" value="TreeGrafter"/>
</dbReference>
<evidence type="ECO:0000256" key="8">
    <source>
        <dbReference type="ARBA" id="ARBA00023128"/>
    </source>
</evidence>
<evidence type="ECO:0000256" key="7">
    <source>
        <dbReference type="ARBA" id="ARBA00023055"/>
    </source>
</evidence>
<feature type="transmembrane region" description="Helical" evidence="12">
    <location>
        <begin position="6"/>
        <end position="28"/>
    </location>
</feature>
<feature type="transmembrane region" description="Helical" evidence="12">
    <location>
        <begin position="108"/>
        <end position="128"/>
    </location>
</feature>
<name>A0A9F5MS04_PYTBI</name>
<organism evidence="13 14">
    <name type="scientific">Python bivittatus</name>
    <name type="common">Burmese python</name>
    <name type="synonym">Python molurus bivittatus</name>
    <dbReference type="NCBI Taxonomy" id="176946"/>
    <lineage>
        <taxon>Eukaryota</taxon>
        <taxon>Metazoa</taxon>
        <taxon>Chordata</taxon>
        <taxon>Craniata</taxon>
        <taxon>Vertebrata</taxon>
        <taxon>Euteleostomi</taxon>
        <taxon>Lepidosauria</taxon>
        <taxon>Squamata</taxon>
        <taxon>Bifurcata</taxon>
        <taxon>Unidentata</taxon>
        <taxon>Episquamata</taxon>
        <taxon>Toxicofera</taxon>
        <taxon>Serpentes</taxon>
        <taxon>Henophidia</taxon>
        <taxon>Pythonidae</taxon>
        <taxon>Python</taxon>
    </lineage>
</organism>
<dbReference type="Proteomes" id="UP000695026">
    <property type="component" value="Unplaced"/>
</dbReference>
<comment type="subcellular location">
    <subcellularLocation>
        <location evidence="1">Mitochondrion membrane</location>
        <topology evidence="1">Multi-pass membrane protein</topology>
    </subcellularLocation>
</comment>
<dbReference type="CTD" id="706"/>
<keyword evidence="9 12" id="KW-0472">Membrane</keyword>
<sequence length="166" mass="18612">MEVLSSWAPAVGFTILPNIGGLWGAPIVRREMAWYRSLKLPSWRPPNWVFGPVWGILYTAMGYGSYLVWKESGGFNERSFVPLGLYAGQLALNWSWTPIFFGQHRIGLGLVILLLTTGAAIATTVAWYPVSKTAACLMIPYIGWLAFASLLNYCIWKDNRDKKHQG</sequence>
<dbReference type="KEGG" id="pbi:103052166"/>
<dbReference type="CDD" id="cd15904">
    <property type="entry name" value="TSPO_MBR"/>
    <property type="match status" value="1"/>
</dbReference>
<dbReference type="FunFam" id="1.20.1260.100:FF:000001">
    <property type="entry name" value="translocator protein 2"/>
    <property type="match status" value="1"/>
</dbReference>
<evidence type="ECO:0000256" key="2">
    <source>
        <dbReference type="ARBA" id="ARBA00007524"/>
    </source>
</evidence>
<dbReference type="GO" id="GO:0006869">
    <property type="term" value="P:lipid transport"/>
    <property type="evidence" value="ECO:0007669"/>
    <property type="project" value="UniProtKB-KW"/>
</dbReference>
<evidence type="ECO:0000313" key="14">
    <source>
        <dbReference type="RefSeq" id="XP_025021680.1"/>
    </source>
</evidence>
<dbReference type="OrthoDB" id="8841220at2759"/>
<evidence type="ECO:0000256" key="4">
    <source>
        <dbReference type="ARBA" id="ARBA00022448"/>
    </source>
</evidence>
<keyword evidence="5 12" id="KW-0812">Transmembrane</keyword>
<reference evidence="14" key="1">
    <citation type="submission" date="2025-08" db="UniProtKB">
        <authorList>
            <consortium name="RefSeq"/>
        </authorList>
    </citation>
    <scope>IDENTIFICATION</scope>
    <source>
        <tissue evidence="14">Liver</tissue>
    </source>
</reference>
<keyword evidence="13" id="KW-1185">Reference proteome</keyword>
<dbReference type="AlphaFoldDB" id="A0A9F5MS04"/>
<feature type="transmembrane region" description="Helical" evidence="12">
    <location>
        <begin position="134"/>
        <end position="156"/>
    </location>
</feature>
<evidence type="ECO:0000256" key="11">
    <source>
        <dbReference type="ARBA" id="ARBA00029576"/>
    </source>
</evidence>
<evidence type="ECO:0000256" key="12">
    <source>
        <dbReference type="SAM" id="Phobius"/>
    </source>
</evidence>
<dbReference type="OMA" id="WSWLFFG"/>
<accession>A0A9F5MS04</accession>
<dbReference type="Pfam" id="PF03073">
    <property type="entry name" value="TspO_MBR"/>
    <property type="match status" value="1"/>
</dbReference>
<dbReference type="InterPro" id="IPR038330">
    <property type="entry name" value="TspO/MBR-related_sf"/>
</dbReference>
<dbReference type="InterPro" id="IPR004307">
    <property type="entry name" value="TspO_MBR"/>
</dbReference>
<dbReference type="RefSeq" id="XP_025021680.1">
    <property type="nucleotide sequence ID" value="XM_025165912.1"/>
</dbReference>
<evidence type="ECO:0000256" key="6">
    <source>
        <dbReference type="ARBA" id="ARBA00022989"/>
    </source>
</evidence>
<dbReference type="GO" id="GO:0031966">
    <property type="term" value="C:mitochondrial membrane"/>
    <property type="evidence" value="ECO:0007669"/>
    <property type="project" value="UniProtKB-SubCell"/>
</dbReference>
<comment type="similarity">
    <text evidence="2">Belongs to the TspO/BZRP family.</text>
</comment>
<feature type="transmembrane region" description="Helical" evidence="12">
    <location>
        <begin position="48"/>
        <end position="68"/>
    </location>
</feature>
<keyword evidence="4" id="KW-0813">Transport</keyword>
<evidence type="ECO:0000256" key="9">
    <source>
        <dbReference type="ARBA" id="ARBA00023136"/>
    </source>
</evidence>
<dbReference type="GO" id="GO:0005783">
    <property type="term" value="C:endoplasmic reticulum"/>
    <property type="evidence" value="ECO:0007669"/>
    <property type="project" value="TreeGrafter"/>
</dbReference>
<feature type="transmembrane region" description="Helical" evidence="12">
    <location>
        <begin position="80"/>
        <end position="101"/>
    </location>
</feature>
<evidence type="ECO:0000313" key="13">
    <source>
        <dbReference type="Proteomes" id="UP000695026"/>
    </source>
</evidence>
<protein>
    <recommendedName>
        <fullName evidence="3">Translocator protein</fullName>
    </recommendedName>
    <alternativeName>
        <fullName evidence="11">Peripheral-type benzodiazepine receptor</fullName>
    </alternativeName>
</protein>
<keyword evidence="10" id="KW-0675">Receptor</keyword>
<keyword evidence="8" id="KW-0496">Mitochondrion</keyword>
<evidence type="ECO:0000256" key="5">
    <source>
        <dbReference type="ARBA" id="ARBA00022692"/>
    </source>
</evidence>
<proteinExistence type="inferred from homology"/>
<keyword evidence="6 12" id="KW-1133">Transmembrane helix</keyword>
<dbReference type="PANTHER" id="PTHR10057:SF5">
    <property type="entry name" value="TRANSLOCATOR PROTEIN"/>
    <property type="match status" value="1"/>
</dbReference>
<keyword evidence="7" id="KW-0445">Lipid transport</keyword>
<evidence type="ECO:0000256" key="1">
    <source>
        <dbReference type="ARBA" id="ARBA00004225"/>
    </source>
</evidence>
<evidence type="ECO:0000256" key="3">
    <source>
        <dbReference type="ARBA" id="ARBA00017151"/>
    </source>
</evidence>